<keyword evidence="2" id="KW-1133">Transmembrane helix</keyword>
<accession>A0A0D8YER5</accession>
<evidence type="ECO:0000256" key="1">
    <source>
        <dbReference type="SAM" id="MobiDB-lite"/>
    </source>
</evidence>
<dbReference type="EMBL" id="KN716155">
    <property type="protein sequence ID" value="KJH53146.1"/>
    <property type="molecule type" value="Genomic_DNA"/>
</dbReference>
<name>A0A0D8YER5_DICVI</name>
<reference evidence="3 4" key="1">
    <citation type="submission" date="2013-11" db="EMBL/GenBank/DDBJ databases">
        <title>Draft genome of the bovine lungworm Dictyocaulus viviparus.</title>
        <authorList>
            <person name="Mitreva M."/>
        </authorList>
    </citation>
    <scope>NUCLEOTIDE SEQUENCE [LARGE SCALE GENOMIC DNA]</scope>
    <source>
        <strain evidence="3 4">HannoverDv2000</strain>
    </source>
</reference>
<evidence type="ECO:0000313" key="3">
    <source>
        <dbReference type="EMBL" id="KJH53146.1"/>
    </source>
</evidence>
<dbReference type="Proteomes" id="UP000053766">
    <property type="component" value="Unassembled WGS sequence"/>
</dbReference>
<feature type="compositionally biased region" description="Polar residues" evidence="1">
    <location>
        <begin position="603"/>
        <end position="620"/>
    </location>
</feature>
<reference evidence="4" key="2">
    <citation type="journal article" date="2016" name="Sci. Rep.">
        <title>Dictyocaulus viviparus genome, variome and transcriptome elucidate lungworm biology and support future intervention.</title>
        <authorList>
            <person name="McNulty S.N."/>
            <person name="Strube C."/>
            <person name="Rosa B.A."/>
            <person name="Martin J.C."/>
            <person name="Tyagi R."/>
            <person name="Choi Y.J."/>
            <person name="Wang Q."/>
            <person name="Hallsworth Pepin K."/>
            <person name="Zhang X."/>
            <person name="Ozersky P."/>
            <person name="Wilson R.K."/>
            <person name="Sternberg P.W."/>
            <person name="Gasser R.B."/>
            <person name="Mitreva M."/>
        </authorList>
    </citation>
    <scope>NUCLEOTIDE SEQUENCE [LARGE SCALE GENOMIC DNA]</scope>
    <source>
        <strain evidence="4">HannoverDv2000</strain>
    </source>
</reference>
<keyword evidence="2" id="KW-0472">Membrane</keyword>
<proteinExistence type="predicted"/>
<evidence type="ECO:0000313" key="4">
    <source>
        <dbReference type="Proteomes" id="UP000053766"/>
    </source>
</evidence>
<dbReference type="AlphaFoldDB" id="A0A0D8YER5"/>
<keyword evidence="4" id="KW-1185">Reference proteome</keyword>
<dbReference type="OrthoDB" id="5831564at2759"/>
<gene>
    <name evidence="3" type="ORF">DICVIV_00644</name>
</gene>
<feature type="region of interest" description="Disordered" evidence="1">
    <location>
        <begin position="599"/>
        <end position="659"/>
    </location>
</feature>
<feature type="region of interest" description="Disordered" evidence="1">
    <location>
        <begin position="463"/>
        <end position="485"/>
    </location>
</feature>
<keyword evidence="2" id="KW-0812">Transmembrane</keyword>
<evidence type="ECO:0000256" key="2">
    <source>
        <dbReference type="SAM" id="Phobius"/>
    </source>
</evidence>
<feature type="transmembrane region" description="Helical" evidence="2">
    <location>
        <begin position="303"/>
        <end position="326"/>
    </location>
</feature>
<protein>
    <submittedName>
        <fullName evidence="3">Uncharacterized protein</fullName>
    </submittedName>
</protein>
<sequence length="659" mass="75210">MSSLYPLLYQQNRRHFQYFSKSQPRNITRILFFYITSNFLISSTVNSSSVRYYKNDRVENINYPYYEQRRMVCNNDTDYQCVCRVGIPEILNEPNIIECDQFIQSRELPVVDMRLRHVNLEAHLHTNEKYETYFKRRIASIVSSYCEHQTNECLGTTLALTKRRRKQRDSEVMLTSYTEGKTIVRRYNTTSDASQSDDDGYDKSVLYAADDESEPLLTQNNVVLLRVEREPINVTRILFAITRSENVGSLNEQMIIDPVKVKYILGSQAGPLARILGGIKLDSVRVSRIRRHLNSPEANNTKLITIISAVGTFFIICYIIGAIRLCRDARLRRLERKSVEDAHKLATVTSNTVPNYGSCQHEQSKNGTVLNMTNLLKEVMPSNNHENDECLNSCQQQSHILTEHQARLMFMCDPSQLPREPTCDFQSSFDNNDLPLSTKSSNSFREEVVIKNEQLSQKAINSASRNSSQTVISDHSHNTNPDTLASMHNSLILSDSFAPPDNSLNGPKNQYSCFENEGENNPAIQFKSKSTSRIGDDIHNARDFITLRGKGNNPLNLSAQDLRKGACEKKRESEMTHWSSGEGEMEIYYKLSDDDDLISSEDWPNQTMVASQNSISGNKNYDSDSETENDEQLPCGGEMESYVYERLREESTPIPPPDS</sequence>
<organism evidence="3 4">
    <name type="scientific">Dictyocaulus viviparus</name>
    <name type="common">Bovine lungworm</name>
    <dbReference type="NCBI Taxonomy" id="29172"/>
    <lineage>
        <taxon>Eukaryota</taxon>
        <taxon>Metazoa</taxon>
        <taxon>Ecdysozoa</taxon>
        <taxon>Nematoda</taxon>
        <taxon>Chromadorea</taxon>
        <taxon>Rhabditida</taxon>
        <taxon>Rhabditina</taxon>
        <taxon>Rhabditomorpha</taxon>
        <taxon>Strongyloidea</taxon>
        <taxon>Metastrongylidae</taxon>
        <taxon>Dictyocaulus</taxon>
    </lineage>
</organism>